<accession>G7Y3X7</accession>
<dbReference type="SUPFAM" id="SSF53474">
    <property type="entry name" value="alpha/beta-Hydrolases"/>
    <property type="match status" value="1"/>
</dbReference>
<dbReference type="Gene3D" id="3.40.50.1820">
    <property type="entry name" value="alpha/beta hydrolase"/>
    <property type="match status" value="1"/>
</dbReference>
<comment type="similarity">
    <text evidence="1">Belongs to the type-B carboxylesterase/lipase family.</text>
</comment>
<gene>
    <name evidence="6" type="ORF">CLF_100649</name>
</gene>
<evidence type="ECO:0000313" key="7">
    <source>
        <dbReference type="Proteomes" id="UP000008909"/>
    </source>
</evidence>
<evidence type="ECO:0000259" key="4">
    <source>
        <dbReference type="Pfam" id="PF00135"/>
    </source>
</evidence>
<keyword evidence="3" id="KW-1133">Transmembrane helix</keyword>
<proteinExistence type="inferred from homology"/>
<reference evidence="6" key="1">
    <citation type="journal article" date="2011" name="Genome Biol.">
        <title>The draft genome of the carcinogenic human liver fluke Clonorchis sinensis.</title>
        <authorList>
            <person name="Wang X."/>
            <person name="Chen W."/>
            <person name="Huang Y."/>
            <person name="Sun J."/>
            <person name="Men J."/>
            <person name="Liu H."/>
            <person name="Luo F."/>
            <person name="Guo L."/>
            <person name="Lv X."/>
            <person name="Deng C."/>
            <person name="Zhou C."/>
            <person name="Fan Y."/>
            <person name="Li X."/>
            <person name="Huang L."/>
            <person name="Hu Y."/>
            <person name="Liang C."/>
            <person name="Hu X."/>
            <person name="Xu J."/>
            <person name="Yu X."/>
        </authorList>
    </citation>
    <scope>NUCLEOTIDE SEQUENCE [LARGE SCALE GENOMIC DNA]</scope>
    <source>
        <strain evidence="6">Henan</strain>
    </source>
</reference>
<dbReference type="EMBL" id="DF142848">
    <property type="protein sequence ID" value="GAA47663.1"/>
    <property type="molecule type" value="Genomic_DNA"/>
</dbReference>
<feature type="transmembrane region" description="Helical" evidence="3">
    <location>
        <begin position="1055"/>
        <end position="1080"/>
    </location>
</feature>
<dbReference type="Pfam" id="PF14740">
    <property type="entry name" value="DUF4471"/>
    <property type="match status" value="1"/>
</dbReference>
<name>G7Y3X7_CLOSI</name>
<keyword evidence="7" id="KW-1185">Reference proteome</keyword>
<protein>
    <submittedName>
        <fullName evidence="6">UPF0470 protein C19orf51 homolog</fullName>
    </submittedName>
</protein>
<feature type="compositionally biased region" description="Acidic residues" evidence="2">
    <location>
        <begin position="252"/>
        <end position="263"/>
    </location>
</feature>
<dbReference type="Proteomes" id="UP000008909">
    <property type="component" value="Unassembled WGS sequence"/>
</dbReference>
<evidence type="ECO:0000259" key="5">
    <source>
        <dbReference type="Pfam" id="PF14740"/>
    </source>
</evidence>
<dbReference type="AlphaFoldDB" id="G7Y3X7"/>
<dbReference type="ESTHER" id="closi-g7y3x7">
    <property type="family name" value="Neuroligin"/>
</dbReference>
<reference key="2">
    <citation type="submission" date="2011-10" db="EMBL/GenBank/DDBJ databases">
        <title>The genome and transcriptome sequence of Clonorchis sinensis provide insights into the carcinogenic liver fluke.</title>
        <authorList>
            <person name="Wang X."/>
            <person name="Huang Y."/>
            <person name="Chen W."/>
            <person name="Liu H."/>
            <person name="Guo L."/>
            <person name="Chen Y."/>
            <person name="Luo F."/>
            <person name="Zhou W."/>
            <person name="Sun J."/>
            <person name="Mao Q."/>
            <person name="Liang P."/>
            <person name="Zhou C."/>
            <person name="Tian Y."/>
            <person name="Men J."/>
            <person name="Lv X."/>
            <person name="Huang L."/>
            <person name="Zhou J."/>
            <person name="Hu Y."/>
            <person name="Li R."/>
            <person name="Zhang F."/>
            <person name="Lei H."/>
            <person name="Li X."/>
            <person name="Hu X."/>
            <person name="Liang C."/>
            <person name="Xu J."/>
            <person name="Wu Z."/>
            <person name="Yu X."/>
        </authorList>
    </citation>
    <scope>NUCLEOTIDE SEQUENCE</scope>
    <source>
        <strain>Henan</strain>
    </source>
</reference>
<feature type="region of interest" description="Disordered" evidence="2">
    <location>
        <begin position="241"/>
        <end position="265"/>
    </location>
</feature>
<evidence type="ECO:0000256" key="1">
    <source>
        <dbReference type="ARBA" id="ARBA00005964"/>
    </source>
</evidence>
<feature type="domain" description="Dynein assembly factor 3 C-terminal" evidence="5">
    <location>
        <begin position="60"/>
        <end position="333"/>
    </location>
</feature>
<keyword evidence="3" id="KW-0472">Membrane</keyword>
<dbReference type="PANTHER" id="PTHR43903">
    <property type="entry name" value="NEUROLIGIN"/>
    <property type="match status" value="1"/>
</dbReference>
<dbReference type="InterPro" id="IPR002018">
    <property type="entry name" value="CarbesteraseB"/>
</dbReference>
<sequence length="1089" mass="124335">MFLELYGNTLLRENVATYLRHVASEFIRYDFVGFNNLDPAEIFDRIVTSFDSGDENLSFIDLSNLKFKERDILESIFKFWRKSDTKEFEVNKIWDYRLRKHLGTRYDAIPNVFDWDCSITLHDRKAGQIDSREYSRWRKCGVAFELRQADYIVPNRSLASGRSFKTPKDETSIYWGYWGDITTSPYITFGIRTDNHPELARQVNGKRVYGATTVAEVNLRDMLWRLEHHCECPEKIAAPFLNNKQDEKQSGDTEDPTGTENEGEDLRLVDENHGKSVPIQPSVPVTVKYLPINSFPDLPTRYQSIILGENPHPLDIIYVGCGLAHLLDSAKLKPVRNSCIPEAVVSDDTISPKERTSPHSKDQQLTESEPYTGLTALLSSKAILVVESVLYIVELRPAEIEAYVERVTKMASELGFQIWRSIPYARPPTRANSLRFRRPVPPVRSQEKYDATYFRASCAQPVASPGAQFSTWATSPHEWDKRINFRQPEKLLANTSEDCLYLNIYTLNETDSTGGGLLPGQARKLPILVFFDGMDHLTGTANRYPGHILAQLGVVVITVNYRLGPFGYLATESKYMRQAQTAEMDNAAFGNYGLWDQVRALEFIKENARKFFGDPNQITVVGHGSAAADLSVHLLSRYSGLRKPPLFNRAILLSGSDQMEGGFTRHSEESAIYAKELARQVGCDLSKADNMMACLRSRSAVEIATAAAETRIHRPNWLTRPWSPTVDGDFIQNEPSALWKLGKFASIPVIGGLMVDDAAVHALASLFRLQDTTVNNELQPIFKQRPHMIPIPSADFAGFSEDAISGGFNQMIRHDFARDPIAMTKTLLFEYTDWSNSSDSYKRWSMYRQAWTDRLFGSGLIQTLRYLSNGTPSIFPRQNLTQMYVFAYRSPGDPWARLLGAYGSSQLQYIFGIPRLTRLQRPDEFQQEWRENLNLEPPDFQYTSLDRNMTDYMLYFISNFVKSGNATPIPVRNLTWDTYRPDNRTYLWLNLTSGYNQSRSHQPQLEQLGLGAGFDLRQNYKAYHYAYWKRLYPIQLTWLSRFTLPMPTPPYVVDYGTATISLSGILVLLCILTLAVLLLYCRKRRLLKK</sequence>
<dbReference type="InterPro" id="IPR028235">
    <property type="entry name" value="DNAAF3_C"/>
</dbReference>
<evidence type="ECO:0000313" key="6">
    <source>
        <dbReference type="EMBL" id="GAA47663.1"/>
    </source>
</evidence>
<feature type="domain" description="Carboxylesterase type B" evidence="4">
    <location>
        <begin position="413"/>
        <end position="994"/>
    </location>
</feature>
<dbReference type="InterPro" id="IPR029058">
    <property type="entry name" value="AB_hydrolase_fold"/>
</dbReference>
<dbReference type="Pfam" id="PF00135">
    <property type="entry name" value="COesterase"/>
    <property type="match status" value="1"/>
</dbReference>
<keyword evidence="3" id="KW-0812">Transmembrane</keyword>
<evidence type="ECO:0000256" key="3">
    <source>
        <dbReference type="SAM" id="Phobius"/>
    </source>
</evidence>
<evidence type="ECO:0000256" key="2">
    <source>
        <dbReference type="SAM" id="MobiDB-lite"/>
    </source>
</evidence>
<dbReference type="InterPro" id="IPR051093">
    <property type="entry name" value="Neuroligin/BSAL"/>
</dbReference>
<organism evidence="6 7">
    <name type="scientific">Clonorchis sinensis</name>
    <name type="common">Chinese liver fluke</name>
    <dbReference type="NCBI Taxonomy" id="79923"/>
    <lineage>
        <taxon>Eukaryota</taxon>
        <taxon>Metazoa</taxon>
        <taxon>Spiralia</taxon>
        <taxon>Lophotrochozoa</taxon>
        <taxon>Platyhelminthes</taxon>
        <taxon>Trematoda</taxon>
        <taxon>Digenea</taxon>
        <taxon>Opisthorchiida</taxon>
        <taxon>Opisthorchiata</taxon>
        <taxon>Opisthorchiidae</taxon>
        <taxon>Clonorchis</taxon>
    </lineage>
</organism>